<name>A0A2G0N8R4_9GAMM</name>
<evidence type="ECO:0008006" key="3">
    <source>
        <dbReference type="Google" id="ProtNLM"/>
    </source>
</evidence>
<dbReference type="Proteomes" id="UP000224607">
    <property type="component" value="Unassembled WGS sequence"/>
</dbReference>
<evidence type="ECO:0000313" key="2">
    <source>
        <dbReference type="Proteomes" id="UP000224607"/>
    </source>
</evidence>
<dbReference type="EMBL" id="NITY01000071">
    <property type="protein sequence ID" value="PHM31099.1"/>
    <property type="molecule type" value="Genomic_DNA"/>
</dbReference>
<proteinExistence type="predicted"/>
<keyword evidence="2" id="KW-1185">Reference proteome</keyword>
<protein>
    <recommendedName>
        <fullName evidence="3">Phage Tail Collar Domain</fullName>
    </recommendedName>
</protein>
<gene>
    <name evidence="1" type="ORF">Xmau_04573</name>
</gene>
<evidence type="ECO:0000313" key="1">
    <source>
        <dbReference type="EMBL" id="PHM31099.1"/>
    </source>
</evidence>
<accession>A0A2G0N8R4</accession>
<sequence>MPKKWYALNGDRFSITSAQGKALKYLPEAMKTDWGIVESGGMINVPNIKQSDGRVPFLRPINDTSRLPGSVELDCIQEMTGFLGGRDVRASSGWTSFFWGESGVFGGVKKASGPGHYPVTQSGEAGNWSGVEFKASNQVRTGDENRPLNIGITVAIFLGV</sequence>
<reference evidence="1 2" key="1">
    <citation type="journal article" date="2017" name="Nat. Microbiol.">
        <title>Natural product diversity associated with the nematode symbionts Photorhabdus and Xenorhabdus.</title>
        <authorList>
            <person name="Tobias N.J."/>
            <person name="Wolff H."/>
            <person name="Djahanschiri B."/>
            <person name="Grundmann F."/>
            <person name="Kronenwerth M."/>
            <person name="Shi Y.M."/>
            <person name="Simonyi S."/>
            <person name="Grun P."/>
            <person name="Shapiro-Ilan D."/>
            <person name="Pidot S.J."/>
            <person name="Stinear T.P."/>
            <person name="Ebersberger I."/>
            <person name="Bode H.B."/>
        </authorList>
    </citation>
    <scope>NUCLEOTIDE SEQUENCE [LARGE SCALE GENOMIC DNA]</scope>
    <source>
        <strain evidence="1 2">DSM 17908</strain>
    </source>
</reference>
<organism evidence="1 2">
    <name type="scientific">Xenorhabdus mauleonii</name>
    <dbReference type="NCBI Taxonomy" id="351675"/>
    <lineage>
        <taxon>Bacteria</taxon>
        <taxon>Pseudomonadati</taxon>
        <taxon>Pseudomonadota</taxon>
        <taxon>Gammaproteobacteria</taxon>
        <taxon>Enterobacterales</taxon>
        <taxon>Morganellaceae</taxon>
        <taxon>Xenorhabdus</taxon>
    </lineage>
</organism>
<comment type="caution">
    <text evidence="1">The sequence shown here is derived from an EMBL/GenBank/DDBJ whole genome shotgun (WGS) entry which is preliminary data.</text>
</comment>